<keyword evidence="1" id="KW-0812">Transmembrane</keyword>
<reference evidence="2" key="2">
    <citation type="journal article" date="2023" name="Commun. Biol.">
        <title>Intrasexual cuticular hydrocarbon dimorphism in a wasp sheds light on hydrocarbon biosynthesis genes in Hymenoptera.</title>
        <authorList>
            <person name="Moris V.C."/>
            <person name="Podsiadlowski L."/>
            <person name="Martin S."/>
            <person name="Oeyen J.P."/>
            <person name="Donath A."/>
            <person name="Petersen M."/>
            <person name="Wilbrandt J."/>
            <person name="Misof B."/>
            <person name="Liedtke D."/>
            <person name="Thamm M."/>
            <person name="Scheiner R."/>
            <person name="Schmitt T."/>
            <person name="Niehuis O."/>
        </authorList>
    </citation>
    <scope>NUCLEOTIDE SEQUENCE</scope>
    <source>
        <strain evidence="2">GBR_01_08_01A</strain>
    </source>
</reference>
<feature type="transmembrane region" description="Helical" evidence="1">
    <location>
        <begin position="144"/>
        <end position="166"/>
    </location>
</feature>
<keyword evidence="1" id="KW-1133">Transmembrane helix</keyword>
<keyword evidence="3" id="KW-1185">Reference proteome</keyword>
<organism evidence="2 3">
    <name type="scientific">Odynerus spinipes</name>
    <dbReference type="NCBI Taxonomy" id="1348599"/>
    <lineage>
        <taxon>Eukaryota</taxon>
        <taxon>Metazoa</taxon>
        <taxon>Ecdysozoa</taxon>
        <taxon>Arthropoda</taxon>
        <taxon>Hexapoda</taxon>
        <taxon>Insecta</taxon>
        <taxon>Pterygota</taxon>
        <taxon>Neoptera</taxon>
        <taxon>Endopterygota</taxon>
        <taxon>Hymenoptera</taxon>
        <taxon>Apocrita</taxon>
        <taxon>Aculeata</taxon>
        <taxon>Vespoidea</taxon>
        <taxon>Vespidae</taxon>
        <taxon>Eumeninae</taxon>
        <taxon>Odynerus</taxon>
    </lineage>
</organism>
<gene>
    <name evidence="2" type="ORF">KPH14_000691</name>
</gene>
<feature type="non-terminal residue" evidence="2">
    <location>
        <position position="1"/>
    </location>
</feature>
<feature type="transmembrane region" description="Helical" evidence="1">
    <location>
        <begin position="40"/>
        <end position="62"/>
    </location>
</feature>
<name>A0AAD9VKF2_9HYME</name>
<evidence type="ECO:0000313" key="3">
    <source>
        <dbReference type="Proteomes" id="UP001258017"/>
    </source>
</evidence>
<dbReference type="AlphaFoldDB" id="A0AAD9VKF2"/>
<evidence type="ECO:0000256" key="1">
    <source>
        <dbReference type="SAM" id="Phobius"/>
    </source>
</evidence>
<feature type="transmembrane region" description="Helical" evidence="1">
    <location>
        <begin position="186"/>
        <end position="207"/>
    </location>
</feature>
<accession>A0AAD9VKF2</accession>
<sequence length="276" mass="30719">VQQKGFIIFSVTALALSTSAALVYLQDKAQFIAFFANNPFYITIPIIAIASSLTISPILCAVKQFKSTEECQIQGKDANEALNKVLEYQRKDKVIKSVRLEYSNGTHSNFTLNAWKSEKNFINIDEKVISRRNKVEAVIKDRPIFTVLLTAAVATNIALPLGLLAIGGVNNVKIFYQNPLSNNIGLSLLIGSSMAALLIVCLGVHYYRKTNCTNLVYSEERIEPEKVNEKFIKEIKEERTKVLEENHGKEAKCSSLTLKQVVVESHNCKDAVYSIG</sequence>
<evidence type="ECO:0000313" key="2">
    <source>
        <dbReference type="EMBL" id="KAK2577759.1"/>
    </source>
</evidence>
<comment type="caution">
    <text evidence="2">The sequence shown here is derived from an EMBL/GenBank/DDBJ whole genome shotgun (WGS) entry which is preliminary data.</text>
</comment>
<dbReference type="EMBL" id="JAIFRP010001496">
    <property type="protein sequence ID" value="KAK2577759.1"/>
    <property type="molecule type" value="Genomic_DNA"/>
</dbReference>
<proteinExistence type="predicted"/>
<dbReference type="Proteomes" id="UP001258017">
    <property type="component" value="Unassembled WGS sequence"/>
</dbReference>
<protein>
    <submittedName>
        <fullName evidence="2">Uncharacterized protein</fullName>
    </submittedName>
</protein>
<keyword evidence="1" id="KW-0472">Membrane</keyword>
<reference evidence="2" key="1">
    <citation type="submission" date="2021-08" db="EMBL/GenBank/DDBJ databases">
        <authorList>
            <person name="Misof B."/>
            <person name="Oliver O."/>
            <person name="Podsiadlowski L."/>
            <person name="Donath A."/>
            <person name="Peters R."/>
            <person name="Mayer C."/>
            <person name="Rust J."/>
            <person name="Gunkel S."/>
            <person name="Lesny P."/>
            <person name="Martin S."/>
            <person name="Oeyen J.P."/>
            <person name="Petersen M."/>
            <person name="Panagiotis P."/>
            <person name="Wilbrandt J."/>
            <person name="Tanja T."/>
        </authorList>
    </citation>
    <scope>NUCLEOTIDE SEQUENCE</scope>
    <source>
        <strain evidence="2">GBR_01_08_01A</strain>
        <tissue evidence="2">Thorax + abdomen</tissue>
    </source>
</reference>